<dbReference type="EMBL" id="BDSP01000204">
    <property type="protein sequence ID" value="GAX23935.1"/>
    <property type="molecule type" value="Genomic_DNA"/>
</dbReference>
<dbReference type="PANTHER" id="PTHR24203">
    <property type="entry name" value="ANKYRIN REPEAT FAMILY PROTEIN"/>
    <property type="match status" value="1"/>
</dbReference>
<dbReference type="OrthoDB" id="35902at2759"/>
<dbReference type="AlphaFoldDB" id="A0A1Z5KCQ5"/>
<proteinExistence type="predicted"/>
<protein>
    <submittedName>
        <fullName evidence="4">Uncharacterized protein</fullName>
    </submittedName>
</protein>
<dbReference type="PROSITE" id="PS50088">
    <property type="entry name" value="ANK_REPEAT"/>
    <property type="match status" value="1"/>
</dbReference>
<reference evidence="4 5" key="1">
    <citation type="journal article" date="2015" name="Plant Cell">
        <title>Oil accumulation by the oleaginous diatom Fistulifera solaris as revealed by the genome and transcriptome.</title>
        <authorList>
            <person name="Tanaka T."/>
            <person name="Maeda Y."/>
            <person name="Veluchamy A."/>
            <person name="Tanaka M."/>
            <person name="Abida H."/>
            <person name="Marechal E."/>
            <person name="Bowler C."/>
            <person name="Muto M."/>
            <person name="Sunaga Y."/>
            <person name="Tanaka M."/>
            <person name="Yoshino T."/>
            <person name="Taniguchi T."/>
            <person name="Fukuda Y."/>
            <person name="Nemoto M."/>
            <person name="Matsumoto M."/>
            <person name="Wong P.S."/>
            <person name="Aburatani S."/>
            <person name="Fujibuchi W."/>
        </authorList>
    </citation>
    <scope>NUCLEOTIDE SEQUENCE [LARGE SCALE GENOMIC DNA]</scope>
    <source>
        <strain evidence="4 5">JPCC DA0580</strain>
    </source>
</reference>
<evidence type="ECO:0000313" key="4">
    <source>
        <dbReference type="EMBL" id="GAX23935.1"/>
    </source>
</evidence>
<dbReference type="InterPro" id="IPR036770">
    <property type="entry name" value="Ankyrin_rpt-contain_sf"/>
</dbReference>
<feature type="repeat" description="ANK" evidence="3">
    <location>
        <begin position="171"/>
        <end position="195"/>
    </location>
</feature>
<keyword evidence="5" id="KW-1185">Reference proteome</keyword>
<accession>A0A1Z5KCQ5</accession>
<dbReference type="PROSITE" id="PS50297">
    <property type="entry name" value="ANK_REP_REGION"/>
    <property type="match status" value="1"/>
</dbReference>
<dbReference type="Proteomes" id="UP000198406">
    <property type="component" value="Unassembled WGS sequence"/>
</dbReference>
<keyword evidence="1" id="KW-0677">Repeat</keyword>
<dbReference type="InterPro" id="IPR002110">
    <property type="entry name" value="Ankyrin_rpt"/>
</dbReference>
<dbReference type="Pfam" id="PF12796">
    <property type="entry name" value="Ank_2"/>
    <property type="match status" value="1"/>
</dbReference>
<organism evidence="4 5">
    <name type="scientific">Fistulifera solaris</name>
    <name type="common">Oleaginous diatom</name>
    <dbReference type="NCBI Taxonomy" id="1519565"/>
    <lineage>
        <taxon>Eukaryota</taxon>
        <taxon>Sar</taxon>
        <taxon>Stramenopiles</taxon>
        <taxon>Ochrophyta</taxon>
        <taxon>Bacillariophyta</taxon>
        <taxon>Bacillariophyceae</taxon>
        <taxon>Bacillariophycidae</taxon>
        <taxon>Naviculales</taxon>
        <taxon>Naviculaceae</taxon>
        <taxon>Fistulifera</taxon>
    </lineage>
</organism>
<evidence type="ECO:0000256" key="3">
    <source>
        <dbReference type="PROSITE-ProRule" id="PRU00023"/>
    </source>
</evidence>
<dbReference type="Gene3D" id="1.25.40.20">
    <property type="entry name" value="Ankyrin repeat-containing domain"/>
    <property type="match status" value="1"/>
</dbReference>
<dbReference type="SUPFAM" id="SSF48403">
    <property type="entry name" value="Ankyrin repeat"/>
    <property type="match status" value="1"/>
</dbReference>
<name>A0A1Z5KCQ5_FISSO</name>
<sequence>MLMTSKPTKNKLSLALMDQQWTVALKLVQEKPKLAGHSFVLQGFFEGLKDATVFPLHQACACPQVPVALIEALIQAFPAALYKPESSYQRIPLHCACRTGARPAVIAALLRGASLTISGVNESDPAHDMCLQKDNLQRIPLHYALSNQADAATVRLLLEACPISTHAVDQRGWTPLHVAASCHRLEVLRWLLEANPAAASAVTLQGSLPQQVLQRSNPQYAVMLQLLKDARNGITRSPSLQTTTTPIRRAEEDVKQERHTPLVREWEELMVHRSVLV</sequence>
<evidence type="ECO:0000256" key="2">
    <source>
        <dbReference type="ARBA" id="ARBA00023043"/>
    </source>
</evidence>
<gene>
    <name evidence="4" type="ORF">FisN_20Hh143</name>
</gene>
<evidence type="ECO:0000313" key="5">
    <source>
        <dbReference type="Proteomes" id="UP000198406"/>
    </source>
</evidence>
<dbReference type="SMART" id="SM00248">
    <property type="entry name" value="ANK"/>
    <property type="match status" value="3"/>
</dbReference>
<keyword evidence="2 3" id="KW-0040">ANK repeat</keyword>
<evidence type="ECO:0000256" key="1">
    <source>
        <dbReference type="ARBA" id="ARBA00022737"/>
    </source>
</evidence>
<dbReference type="InParanoid" id="A0A1Z5KCQ5"/>
<dbReference type="PANTHER" id="PTHR24203:SF86">
    <property type="entry name" value="PROTEASOME 26S SUBUNIT, NON-ATPASE 10"/>
    <property type="match status" value="1"/>
</dbReference>
<comment type="caution">
    <text evidence="4">The sequence shown here is derived from an EMBL/GenBank/DDBJ whole genome shotgun (WGS) entry which is preliminary data.</text>
</comment>